<feature type="region of interest" description="Disordered" evidence="1">
    <location>
        <begin position="177"/>
        <end position="209"/>
    </location>
</feature>
<organism evidence="2 3">
    <name type="scientific">Aspergillus lucknowensis</name>
    <dbReference type="NCBI Taxonomy" id="176173"/>
    <lineage>
        <taxon>Eukaryota</taxon>
        <taxon>Fungi</taxon>
        <taxon>Dikarya</taxon>
        <taxon>Ascomycota</taxon>
        <taxon>Pezizomycotina</taxon>
        <taxon>Eurotiomycetes</taxon>
        <taxon>Eurotiomycetidae</taxon>
        <taxon>Eurotiales</taxon>
        <taxon>Aspergillaceae</taxon>
        <taxon>Aspergillus</taxon>
        <taxon>Aspergillus subgen. Nidulantes</taxon>
    </lineage>
</organism>
<dbReference type="RefSeq" id="XP_070891487.1">
    <property type="nucleotide sequence ID" value="XM_071024359.1"/>
</dbReference>
<feature type="region of interest" description="Disordered" evidence="1">
    <location>
        <begin position="114"/>
        <end position="157"/>
    </location>
</feature>
<comment type="caution">
    <text evidence="2">The sequence shown here is derived from an EMBL/GenBank/DDBJ whole genome shotgun (WGS) entry which is preliminary data.</text>
</comment>
<gene>
    <name evidence="2" type="ORF">BJX67DRAFT_11441</name>
</gene>
<feature type="region of interest" description="Disordered" evidence="1">
    <location>
        <begin position="510"/>
        <end position="535"/>
    </location>
</feature>
<protein>
    <submittedName>
        <fullName evidence="2">Uncharacterized protein</fullName>
    </submittedName>
</protein>
<feature type="region of interest" description="Disordered" evidence="1">
    <location>
        <begin position="473"/>
        <end position="492"/>
    </location>
</feature>
<proteinExistence type="predicted"/>
<evidence type="ECO:0000313" key="2">
    <source>
        <dbReference type="EMBL" id="KAL2872509.1"/>
    </source>
</evidence>
<keyword evidence="3" id="KW-1185">Reference proteome</keyword>
<evidence type="ECO:0000313" key="3">
    <source>
        <dbReference type="Proteomes" id="UP001610432"/>
    </source>
</evidence>
<accession>A0ABR4M7C9</accession>
<feature type="region of interest" description="Disordered" evidence="1">
    <location>
        <begin position="237"/>
        <end position="298"/>
    </location>
</feature>
<dbReference type="GeneID" id="98139431"/>
<name>A0ABR4M7C9_9EURO</name>
<feature type="compositionally biased region" description="Basic and acidic residues" evidence="1">
    <location>
        <begin position="473"/>
        <end position="486"/>
    </location>
</feature>
<dbReference type="Proteomes" id="UP001610432">
    <property type="component" value="Unassembled WGS sequence"/>
</dbReference>
<dbReference type="EMBL" id="JBFXLQ010000001">
    <property type="protein sequence ID" value="KAL2872509.1"/>
    <property type="molecule type" value="Genomic_DNA"/>
</dbReference>
<sequence>MFSSAGECGGARLQPAQYTFSISIRSSGRRGRLSRPPTPPCECEERIHYPVFNPADPRHNSALRTSAWPDGTNNLAQIAHPVGPRRWMQTLPGRSLRRARSGLQALRSGFYRRPAHQNIDGDNAINGAWPSSSDSAEGSSDRHDNRFSSTVSEASTEEDYDFGTNLYRTDCNHRDSGEGMARYAGPSSHIPRPHPGLTPASSAGADTPPVHLIEATTPACSREDLSAAVADLDHANHDDGARANADNQRMGENITSTVPPSTAAKENPNPPVQSPPNSSATPANAQNPAGALVEADTSPSAAEIRIISEPQVVVEETNTTPISGSPSSGRSQLRQIDQAPYEGIKVAEEVEETPATGILTLECFQTENTREDAESTPGVGKVPENLLDNVVPEVALGDFGDMSHILSLNPLDGGVLTESTGNDEVSGPTSQIEDEANTLLNPWLPLDKGDRSSLLSMRDEFFLVDGKSTDLRPDRGDNPLKGERAFTGDGGLYSGPGLDRDLSIRTQEVPEIIGPGGPTGLTNPRPLRRDRDGSDSTEEYLVTYSLLHRHYFS</sequence>
<evidence type="ECO:0000256" key="1">
    <source>
        <dbReference type="SAM" id="MobiDB-lite"/>
    </source>
</evidence>
<reference evidence="2 3" key="1">
    <citation type="submission" date="2024-07" db="EMBL/GenBank/DDBJ databases">
        <title>Section-level genome sequencing and comparative genomics of Aspergillus sections Usti and Cavernicolus.</title>
        <authorList>
            <consortium name="Lawrence Berkeley National Laboratory"/>
            <person name="Nybo J.L."/>
            <person name="Vesth T.C."/>
            <person name="Theobald S."/>
            <person name="Frisvad J.C."/>
            <person name="Larsen T.O."/>
            <person name="Kjaerboelling I."/>
            <person name="Rothschild-Mancinelli K."/>
            <person name="Lyhne E.K."/>
            <person name="Kogle M.E."/>
            <person name="Barry K."/>
            <person name="Clum A."/>
            <person name="Na H."/>
            <person name="Ledsgaard L."/>
            <person name="Lin J."/>
            <person name="Lipzen A."/>
            <person name="Kuo A."/>
            <person name="Riley R."/>
            <person name="Mondo S."/>
            <person name="Labutti K."/>
            <person name="Haridas S."/>
            <person name="Pangalinan J."/>
            <person name="Salamov A.A."/>
            <person name="Simmons B.A."/>
            <person name="Magnuson J.K."/>
            <person name="Chen J."/>
            <person name="Drula E."/>
            <person name="Henrissat B."/>
            <person name="Wiebenga A."/>
            <person name="Lubbers R.J."/>
            <person name="Gomes A.C."/>
            <person name="Macurrencykelacurrency M.R."/>
            <person name="Stajich J."/>
            <person name="Grigoriev I.V."/>
            <person name="Mortensen U.H."/>
            <person name="De Vries R.P."/>
            <person name="Baker S.E."/>
            <person name="Andersen M.R."/>
        </authorList>
    </citation>
    <scope>NUCLEOTIDE SEQUENCE [LARGE SCALE GENOMIC DNA]</scope>
    <source>
        <strain evidence="2 3">CBS 449.75</strain>
    </source>
</reference>